<gene>
    <name evidence="2" type="ORF">CJD36_003250</name>
</gene>
<dbReference type="Proteomes" id="UP000239872">
    <property type="component" value="Unassembled WGS sequence"/>
</dbReference>
<dbReference type="EMBL" id="PPSL01000001">
    <property type="protein sequence ID" value="PQJ12778.1"/>
    <property type="molecule type" value="Genomic_DNA"/>
</dbReference>
<evidence type="ECO:0000259" key="1">
    <source>
        <dbReference type="Pfam" id="PF13628"/>
    </source>
</evidence>
<accession>A0A2S7T1H5</accession>
<feature type="domain" description="DUF4142" evidence="1">
    <location>
        <begin position="75"/>
        <end position="205"/>
    </location>
</feature>
<dbReference type="RefSeq" id="WP_105037662.1">
    <property type="nucleotide sequence ID" value="NZ_PPSL01000001.1"/>
</dbReference>
<dbReference type="PROSITE" id="PS51257">
    <property type="entry name" value="PROKAR_LIPOPROTEIN"/>
    <property type="match status" value="1"/>
</dbReference>
<comment type="caution">
    <text evidence="2">The sequence shown here is derived from an EMBL/GenBank/DDBJ whole genome shotgun (WGS) entry which is preliminary data.</text>
</comment>
<protein>
    <recommendedName>
        <fullName evidence="1">DUF4142 domain-containing protein</fullName>
    </recommendedName>
</protein>
<reference evidence="2 3" key="1">
    <citation type="submission" date="2018-01" db="EMBL/GenBank/DDBJ databases">
        <title>A novel member of the phylum Bacteroidetes isolated from glacier ice.</title>
        <authorList>
            <person name="Liu Q."/>
            <person name="Xin Y.-H."/>
        </authorList>
    </citation>
    <scope>NUCLEOTIDE SEQUENCE [LARGE SCALE GENOMIC DNA]</scope>
    <source>
        <strain evidence="2 3">RB1R16</strain>
    </source>
</reference>
<proteinExistence type="predicted"/>
<evidence type="ECO:0000313" key="2">
    <source>
        <dbReference type="EMBL" id="PQJ12778.1"/>
    </source>
</evidence>
<organism evidence="2 3">
    <name type="scientific">Flavipsychrobacter stenotrophus</name>
    <dbReference type="NCBI Taxonomy" id="2077091"/>
    <lineage>
        <taxon>Bacteria</taxon>
        <taxon>Pseudomonadati</taxon>
        <taxon>Bacteroidota</taxon>
        <taxon>Chitinophagia</taxon>
        <taxon>Chitinophagales</taxon>
        <taxon>Chitinophagaceae</taxon>
        <taxon>Flavipsychrobacter</taxon>
    </lineage>
</organism>
<name>A0A2S7T1H5_9BACT</name>
<dbReference type="AlphaFoldDB" id="A0A2S7T1H5"/>
<evidence type="ECO:0000313" key="3">
    <source>
        <dbReference type="Proteomes" id="UP000239872"/>
    </source>
</evidence>
<sequence>MKSVTKNIIYLFIATVFITSVCSCRGKKYAGTNEEDSDSVILARANNIADSIAKVNYKPDTTYRLDTVKILSNPDYAFVHNCIKSNCKQMEVIHFGIVNGFDKKIKNASKGMMSDYVHLNAQLREYATRNNIPLSNDTTIDLSFANTMDGYTWDSTWVDLVLRDQTATLADFQKAKAVVKDAQLQAMIDNHMPAINKHLQVADNLKKSY</sequence>
<keyword evidence="3" id="KW-1185">Reference proteome</keyword>
<dbReference type="InterPro" id="IPR025419">
    <property type="entry name" value="DUF4142"/>
</dbReference>
<dbReference type="Pfam" id="PF13628">
    <property type="entry name" value="DUF4142"/>
    <property type="match status" value="1"/>
</dbReference>